<evidence type="ECO:0000259" key="3">
    <source>
        <dbReference type="Pfam" id="PF00823"/>
    </source>
</evidence>
<gene>
    <name evidence="4" type="ORF">SAMN05421504_101200</name>
</gene>
<dbReference type="InterPro" id="IPR000030">
    <property type="entry name" value="PPE_dom"/>
</dbReference>
<evidence type="ECO:0000313" key="5">
    <source>
        <dbReference type="Proteomes" id="UP000199515"/>
    </source>
</evidence>
<dbReference type="Gene3D" id="1.20.1260.20">
    <property type="entry name" value="PPE superfamily"/>
    <property type="match status" value="1"/>
</dbReference>
<dbReference type="InterPro" id="IPR038332">
    <property type="entry name" value="PPE_sf"/>
</dbReference>
<feature type="compositionally biased region" description="Gly residues" evidence="2">
    <location>
        <begin position="384"/>
        <end position="393"/>
    </location>
</feature>
<feature type="compositionally biased region" description="Low complexity" evidence="2">
    <location>
        <begin position="238"/>
        <end position="253"/>
    </location>
</feature>
<dbReference type="Proteomes" id="UP000199515">
    <property type="component" value="Unassembled WGS sequence"/>
</dbReference>
<dbReference type="STRING" id="589385.SAMN05421504_101200"/>
<dbReference type="OrthoDB" id="3701353at2"/>
<reference evidence="4 5" key="1">
    <citation type="submission" date="2016-10" db="EMBL/GenBank/DDBJ databases">
        <authorList>
            <person name="de Groot N.N."/>
        </authorList>
    </citation>
    <scope>NUCLEOTIDE SEQUENCE [LARGE SCALE GENOMIC DNA]</scope>
    <source>
        <strain evidence="4 5">CPCC 202699</strain>
    </source>
</reference>
<accession>A0A1H2SGG3</accession>
<evidence type="ECO:0000256" key="1">
    <source>
        <dbReference type="ARBA" id="ARBA00010652"/>
    </source>
</evidence>
<dbReference type="RefSeq" id="WP_091285379.1">
    <property type="nucleotide sequence ID" value="NZ_FNON01000001.1"/>
</dbReference>
<evidence type="ECO:0000313" key="4">
    <source>
        <dbReference type="EMBL" id="SDW30109.1"/>
    </source>
</evidence>
<keyword evidence="5" id="KW-1185">Reference proteome</keyword>
<evidence type="ECO:0000256" key="2">
    <source>
        <dbReference type="SAM" id="MobiDB-lite"/>
    </source>
</evidence>
<sequence>MSWFSDIIDAVVDTAEDVGGAVVSAVTDAVNWTGDLFGGDLGTQAMSVPEFVEQVRGGNSQQWHEGVQRAKELSDAHSTASQHMGRLLSDLEASWTGKASDAAHTRVKKLADVVTSASTSFAMNSKSLEAVAGGFDHAKLTLKEMPPPPDKSFGDILTPWDTDTEAAINRYNQRANDNLAIYDSYSRQAQAAVTTLQRDYGQLGFYDGGDVTLAAGRGRPEQHGSSGAHHRAAPDHTPAAGPGSVSAASRPAGYALDGHRPSPAPVAQPYPADHTVTAAASPVVVHPSSLPGDGVPNPAGGGSAAQPWSGGDGDVPPRGSARFAHTQTPAEREETSQKPTGAGAGIPKAGRQSGATFAPSGPHTGSSSPGPRAGGRVSAAAGGVAPGGRAPGGDDGEHLRKVGLTDATAITGDLEKTIDPTTGLTITPPTIGA</sequence>
<feature type="region of interest" description="Disordered" evidence="2">
    <location>
        <begin position="214"/>
        <end position="270"/>
    </location>
</feature>
<proteinExistence type="inferred from homology"/>
<dbReference type="AlphaFoldDB" id="A0A1H2SGG3"/>
<protein>
    <submittedName>
        <fullName evidence="4">PPE family protein</fullName>
    </submittedName>
</protein>
<feature type="compositionally biased region" description="Low complexity" evidence="2">
    <location>
        <begin position="359"/>
        <end position="383"/>
    </location>
</feature>
<organism evidence="4 5">
    <name type="scientific">Amycolatopsis xylanica</name>
    <dbReference type="NCBI Taxonomy" id="589385"/>
    <lineage>
        <taxon>Bacteria</taxon>
        <taxon>Bacillati</taxon>
        <taxon>Actinomycetota</taxon>
        <taxon>Actinomycetes</taxon>
        <taxon>Pseudonocardiales</taxon>
        <taxon>Pseudonocardiaceae</taxon>
        <taxon>Amycolatopsis</taxon>
    </lineage>
</organism>
<name>A0A1H2SGG3_9PSEU</name>
<feature type="region of interest" description="Disordered" evidence="2">
    <location>
        <begin position="284"/>
        <end position="399"/>
    </location>
</feature>
<dbReference type="Pfam" id="PF00823">
    <property type="entry name" value="PPE"/>
    <property type="match status" value="1"/>
</dbReference>
<dbReference type="EMBL" id="FNON01000001">
    <property type="protein sequence ID" value="SDW30109.1"/>
    <property type="molecule type" value="Genomic_DNA"/>
</dbReference>
<feature type="domain" description="PPE" evidence="3">
    <location>
        <begin position="59"/>
        <end position="148"/>
    </location>
</feature>
<comment type="similarity">
    <text evidence="1">Belongs to the mycobacterial PPE family.</text>
</comment>
<dbReference type="SUPFAM" id="SSF140459">
    <property type="entry name" value="PE/PPE dimer-like"/>
    <property type="match status" value="1"/>
</dbReference>